<comment type="caution">
    <text evidence="1">The sequence shown here is derived from an EMBL/GenBank/DDBJ whole genome shotgun (WGS) entry which is preliminary data.</text>
</comment>
<dbReference type="RefSeq" id="WP_130754128.1">
    <property type="nucleotide sequence ID" value="NZ_BBQY01000028.1"/>
</dbReference>
<organism evidence="1 2">
    <name type="scientific">Sphingobium xenophagum</name>
    <dbReference type="NCBI Taxonomy" id="121428"/>
    <lineage>
        <taxon>Bacteria</taxon>
        <taxon>Pseudomonadati</taxon>
        <taxon>Pseudomonadota</taxon>
        <taxon>Alphaproteobacteria</taxon>
        <taxon>Sphingomonadales</taxon>
        <taxon>Sphingomonadaceae</taxon>
        <taxon>Sphingobium</taxon>
    </lineage>
</organism>
<dbReference type="Gene3D" id="2.150.10.10">
    <property type="entry name" value="Serralysin-like metalloprotease, C-terminal"/>
    <property type="match status" value="1"/>
</dbReference>
<dbReference type="InterPro" id="IPR018511">
    <property type="entry name" value="Hemolysin-typ_Ca-bd_CS"/>
</dbReference>
<dbReference type="PROSITE" id="PS00330">
    <property type="entry name" value="HEMOLYSIN_CALCIUM"/>
    <property type="match status" value="1"/>
</dbReference>
<dbReference type="SUPFAM" id="SSF51120">
    <property type="entry name" value="beta-Roll"/>
    <property type="match status" value="1"/>
</dbReference>
<evidence type="ECO:0000313" key="2">
    <source>
        <dbReference type="Proteomes" id="UP000290975"/>
    </source>
</evidence>
<proteinExistence type="predicted"/>
<name>A0A401J6A6_SPHXE</name>
<reference evidence="1 2" key="1">
    <citation type="submission" date="2014-12" db="EMBL/GenBank/DDBJ databases">
        <title>Whole genome sequencing of Sphingobium xenophagum OW59.</title>
        <authorList>
            <person name="Ohta Y."/>
            <person name="Nishi S."/>
            <person name="Hatada Y."/>
        </authorList>
    </citation>
    <scope>NUCLEOTIDE SEQUENCE [LARGE SCALE GENOMIC DNA]</scope>
    <source>
        <strain evidence="1 2">OW59</strain>
    </source>
</reference>
<keyword evidence="2" id="KW-1185">Reference proteome</keyword>
<dbReference type="Proteomes" id="UP000290975">
    <property type="component" value="Unassembled WGS sequence"/>
</dbReference>
<dbReference type="AlphaFoldDB" id="A0A401J6A6"/>
<accession>A0A401J6A6</accession>
<gene>
    <name evidence="1" type="ORF">MBESOW_P3431</name>
</gene>
<dbReference type="PRINTS" id="PR00313">
    <property type="entry name" value="CABNDNGRPT"/>
</dbReference>
<protein>
    <submittedName>
        <fullName evidence="1">Surface adhesion protein</fullName>
    </submittedName>
</protein>
<dbReference type="EMBL" id="BBQY01000028">
    <property type="protein sequence ID" value="GBH32192.1"/>
    <property type="molecule type" value="Genomic_DNA"/>
</dbReference>
<dbReference type="InterPro" id="IPR001343">
    <property type="entry name" value="Hemolysn_Ca-bd"/>
</dbReference>
<dbReference type="Pfam" id="PF00353">
    <property type="entry name" value="HemolysinCabind"/>
    <property type="match status" value="1"/>
</dbReference>
<dbReference type="InterPro" id="IPR011049">
    <property type="entry name" value="Serralysin-like_metalloprot_C"/>
</dbReference>
<sequence>MDTVIGTNTGETLTANNGSGTNTKYDGKGGDDIIKGSTGNDLIIGGAGSDYMFGGLGADTFQFSKFANNGDHDWVVDFNLALGDKLDIFNGATIVAANAAKLGDSTHLGQDLVNDANVWDLTLTLRVVDGEKNFDYQVTLLDVIKNQTWSASEMNVYLESLGYTGGISFGASPA</sequence>
<dbReference type="GO" id="GO:0005509">
    <property type="term" value="F:calcium ion binding"/>
    <property type="evidence" value="ECO:0007669"/>
    <property type="project" value="InterPro"/>
</dbReference>
<evidence type="ECO:0000313" key="1">
    <source>
        <dbReference type="EMBL" id="GBH32192.1"/>
    </source>
</evidence>